<gene>
    <name evidence="7" type="primary">pgl</name>
    <name evidence="9" type="ORF">FF36_02069</name>
</gene>
<dbReference type="InterPro" id="IPR039104">
    <property type="entry name" value="6PGL"/>
</dbReference>
<dbReference type="RefSeq" id="WP_044884733.1">
    <property type="nucleotide sequence ID" value="NZ_JYFN01000012.1"/>
</dbReference>
<dbReference type="SUPFAM" id="SSF100950">
    <property type="entry name" value="NagB/RpiA/CoA transferase-like"/>
    <property type="match status" value="1"/>
</dbReference>
<name>A0A0D8BHS1_9ACTN</name>
<evidence type="ECO:0000256" key="6">
    <source>
        <dbReference type="ARBA" id="ARBA00020337"/>
    </source>
</evidence>
<evidence type="ECO:0000256" key="1">
    <source>
        <dbReference type="ARBA" id="ARBA00000832"/>
    </source>
</evidence>
<feature type="domain" description="Glucosamine/galactosamine-6-phosphate isomerase" evidence="8">
    <location>
        <begin position="12"/>
        <end position="251"/>
    </location>
</feature>
<proteinExistence type="inferred from homology"/>
<evidence type="ECO:0000313" key="9">
    <source>
        <dbReference type="EMBL" id="KJE23620.1"/>
    </source>
</evidence>
<dbReference type="Pfam" id="PF01182">
    <property type="entry name" value="Glucosamine_iso"/>
    <property type="match status" value="1"/>
</dbReference>
<evidence type="ECO:0000313" key="10">
    <source>
        <dbReference type="Proteomes" id="UP000032545"/>
    </source>
</evidence>
<dbReference type="NCBIfam" id="TIGR01198">
    <property type="entry name" value="pgl"/>
    <property type="match status" value="1"/>
</dbReference>
<comment type="caution">
    <text evidence="9">The sequence shown here is derived from an EMBL/GenBank/DDBJ whole genome shotgun (WGS) entry which is preliminary data.</text>
</comment>
<reference evidence="9 10" key="2">
    <citation type="journal article" date="2016" name="Genome Announc.">
        <title>Permanent Draft Genome Sequences for Two Variants of Frankia sp. Strain CpI1, the First Frankia Strain Isolated from Root Nodules of Comptonia peregrina.</title>
        <authorList>
            <person name="Oshone R."/>
            <person name="Hurst S.G.IV."/>
            <person name="Abebe-Akele F."/>
            <person name="Simpson S."/>
            <person name="Morris K."/>
            <person name="Thomas W.K."/>
            <person name="Tisa L.S."/>
        </authorList>
    </citation>
    <scope>NUCLEOTIDE SEQUENCE [LARGE SCALE GENOMIC DNA]</scope>
    <source>
        <strain evidence="10">CpI1-S</strain>
    </source>
</reference>
<evidence type="ECO:0000256" key="3">
    <source>
        <dbReference type="ARBA" id="ARBA00004961"/>
    </source>
</evidence>
<comment type="catalytic activity">
    <reaction evidence="1 7">
        <text>6-phospho-D-glucono-1,5-lactone + H2O = 6-phospho-D-gluconate + H(+)</text>
        <dbReference type="Rhea" id="RHEA:12556"/>
        <dbReference type="ChEBI" id="CHEBI:15377"/>
        <dbReference type="ChEBI" id="CHEBI:15378"/>
        <dbReference type="ChEBI" id="CHEBI:57955"/>
        <dbReference type="ChEBI" id="CHEBI:58759"/>
        <dbReference type="EC" id="3.1.1.31"/>
    </reaction>
</comment>
<comment type="similarity">
    <text evidence="4 7">Belongs to the glucosamine/galactosamine-6-phosphate isomerase family. 6-phosphogluconolactonase subfamily.</text>
</comment>
<dbReference type="PATRIC" id="fig|1502723.3.peg.946"/>
<dbReference type="GO" id="GO:0005975">
    <property type="term" value="P:carbohydrate metabolic process"/>
    <property type="evidence" value="ECO:0007669"/>
    <property type="project" value="UniProtKB-UniRule"/>
</dbReference>
<dbReference type="GO" id="GO:0017057">
    <property type="term" value="F:6-phosphogluconolactonase activity"/>
    <property type="evidence" value="ECO:0007669"/>
    <property type="project" value="UniProtKB-UniRule"/>
</dbReference>
<dbReference type="EMBL" id="JYFN01000012">
    <property type="protein sequence ID" value="KJE23620.1"/>
    <property type="molecule type" value="Genomic_DNA"/>
</dbReference>
<sequence>MTAEPQLVPHRDAGVLARAAAARLITRLIDGQAARGEASVVLTGGGIGIALLRAVRTNPAVDAVDWSRVDVWWGDERFVPADSPDRNDRQAREALLDHIPVDPKRVFPMGHHAAQTAGGDVEGSTAASGYADPESAGAEYAALLAGRAAPGAAVPVFDVVLLGLGPEGHVASLFPNSPAVVATEPVVAVHDCPKPPPERISLTLPTIQSAREVWVIVAGEEKAGAVAASFSGAGPIDVPATGAVGRERTLWLVDRAAASRLTPTHG</sequence>
<keyword evidence="10" id="KW-1185">Reference proteome</keyword>
<dbReference type="InterPro" id="IPR005900">
    <property type="entry name" value="6-phosphogluconolactonase_DevB"/>
</dbReference>
<keyword evidence="7 9" id="KW-0378">Hydrolase</keyword>
<protein>
    <recommendedName>
        <fullName evidence="6 7">6-phosphogluconolactonase</fullName>
        <shortName evidence="7">6PGL</shortName>
        <ecNumber evidence="5 7">3.1.1.31</ecNumber>
    </recommendedName>
</protein>
<dbReference type="Proteomes" id="UP000032545">
    <property type="component" value="Unassembled WGS sequence"/>
</dbReference>
<dbReference type="EC" id="3.1.1.31" evidence="5 7"/>
<dbReference type="PANTHER" id="PTHR11054:SF0">
    <property type="entry name" value="6-PHOSPHOGLUCONOLACTONASE"/>
    <property type="match status" value="1"/>
</dbReference>
<comment type="pathway">
    <text evidence="3 7">Carbohydrate degradation; pentose phosphate pathway; D-ribulose 5-phosphate from D-glucose 6-phosphate (oxidative stage): step 2/3.</text>
</comment>
<evidence type="ECO:0000256" key="5">
    <source>
        <dbReference type="ARBA" id="ARBA00013198"/>
    </source>
</evidence>
<dbReference type="GO" id="GO:0006098">
    <property type="term" value="P:pentose-phosphate shunt"/>
    <property type="evidence" value="ECO:0007669"/>
    <property type="project" value="UniProtKB-UniPathway"/>
</dbReference>
<organism evidence="9 10">
    <name type="scientific">Frankia torreyi</name>
    <dbReference type="NCBI Taxonomy" id="1856"/>
    <lineage>
        <taxon>Bacteria</taxon>
        <taxon>Bacillati</taxon>
        <taxon>Actinomycetota</taxon>
        <taxon>Actinomycetes</taxon>
        <taxon>Frankiales</taxon>
        <taxon>Frankiaceae</taxon>
        <taxon>Frankia</taxon>
    </lineage>
</organism>
<dbReference type="InterPro" id="IPR006148">
    <property type="entry name" value="Glc/Gal-6P_isomerase"/>
</dbReference>
<dbReference type="CDD" id="cd01400">
    <property type="entry name" value="6PGL"/>
    <property type="match status" value="1"/>
</dbReference>
<evidence type="ECO:0000256" key="7">
    <source>
        <dbReference type="RuleBase" id="RU365095"/>
    </source>
</evidence>
<reference evidence="10" key="1">
    <citation type="submission" date="2015-02" db="EMBL/GenBank/DDBJ databases">
        <title>Draft Genome of Frankia sp. CpI1-S.</title>
        <authorList>
            <person name="Oshone R.T."/>
            <person name="Ngom M."/>
            <person name="Ghodhbane-Gtari F."/>
            <person name="Gtari M."/>
            <person name="Morris K."/>
            <person name="Thomas K."/>
            <person name="Sen A."/>
            <person name="Tisa L.S."/>
        </authorList>
    </citation>
    <scope>NUCLEOTIDE SEQUENCE [LARGE SCALE GENOMIC DNA]</scope>
    <source>
        <strain evidence="10">CpI1-S</strain>
    </source>
</reference>
<dbReference type="OrthoDB" id="9810967at2"/>
<evidence type="ECO:0000256" key="2">
    <source>
        <dbReference type="ARBA" id="ARBA00002681"/>
    </source>
</evidence>
<evidence type="ECO:0000259" key="8">
    <source>
        <dbReference type="Pfam" id="PF01182"/>
    </source>
</evidence>
<evidence type="ECO:0000256" key="4">
    <source>
        <dbReference type="ARBA" id="ARBA00010662"/>
    </source>
</evidence>
<dbReference type="PANTHER" id="PTHR11054">
    <property type="entry name" value="6-PHOSPHOGLUCONOLACTONASE"/>
    <property type="match status" value="1"/>
</dbReference>
<dbReference type="InterPro" id="IPR037171">
    <property type="entry name" value="NagB/RpiA_transferase-like"/>
</dbReference>
<dbReference type="AlphaFoldDB" id="A0A0D8BHS1"/>
<comment type="function">
    <text evidence="2 7">Hydrolysis of 6-phosphogluconolactone to 6-phosphogluconate.</text>
</comment>
<dbReference type="UniPathway" id="UPA00115">
    <property type="reaction ID" value="UER00409"/>
</dbReference>
<dbReference type="Gene3D" id="3.40.50.1360">
    <property type="match status" value="1"/>
</dbReference>
<accession>A0A0D8BHS1</accession>